<keyword evidence="1" id="KW-1133">Transmembrane helix</keyword>
<reference evidence="2 3" key="1">
    <citation type="submission" date="2018-07" db="EMBL/GenBank/DDBJ databases">
        <title>Complete genome sequence of Spiroplasma alleghenense PLHS-1 (ATCC 51752).</title>
        <authorList>
            <person name="Chou L."/>
            <person name="Lee T.-Y."/>
            <person name="Tsai Y.-M."/>
            <person name="Kuo C.-H."/>
        </authorList>
    </citation>
    <scope>NUCLEOTIDE SEQUENCE [LARGE SCALE GENOMIC DNA]</scope>
    <source>
        <strain evidence="2 3">PLHS-1</strain>
    </source>
</reference>
<gene>
    <name evidence="2" type="ORF">SALLE_v1c10000</name>
</gene>
<protein>
    <submittedName>
        <fullName evidence="2">Uncharacterized protein</fullName>
    </submittedName>
</protein>
<feature type="transmembrane region" description="Helical" evidence="1">
    <location>
        <begin position="12"/>
        <end position="32"/>
    </location>
</feature>
<feature type="transmembrane region" description="Helical" evidence="1">
    <location>
        <begin position="85"/>
        <end position="102"/>
    </location>
</feature>
<evidence type="ECO:0000313" key="2">
    <source>
        <dbReference type="EMBL" id="AXK51670.1"/>
    </source>
</evidence>
<dbReference type="EMBL" id="CP031376">
    <property type="protein sequence ID" value="AXK51670.1"/>
    <property type="molecule type" value="Genomic_DNA"/>
</dbReference>
<dbReference type="KEGG" id="salx:SALLE_v1c10000"/>
<accession>A0A345Z4Z1</accession>
<dbReference type="RefSeq" id="WP_115558561.1">
    <property type="nucleotide sequence ID" value="NZ_CP031376.1"/>
</dbReference>
<keyword evidence="1" id="KW-0812">Transmembrane</keyword>
<dbReference type="AlphaFoldDB" id="A0A345Z4Z1"/>
<keyword evidence="1" id="KW-0472">Membrane</keyword>
<name>A0A345Z4Z1_9MOLU</name>
<keyword evidence="3" id="KW-1185">Reference proteome</keyword>
<organism evidence="2 3">
    <name type="scientific">Spiroplasma alleghenense</name>
    <dbReference type="NCBI Taxonomy" id="216931"/>
    <lineage>
        <taxon>Bacteria</taxon>
        <taxon>Bacillati</taxon>
        <taxon>Mycoplasmatota</taxon>
        <taxon>Mollicutes</taxon>
        <taxon>Entomoplasmatales</taxon>
        <taxon>Spiroplasmataceae</taxon>
        <taxon>Spiroplasma</taxon>
    </lineage>
</organism>
<feature type="transmembrane region" description="Helical" evidence="1">
    <location>
        <begin position="123"/>
        <end position="142"/>
    </location>
</feature>
<evidence type="ECO:0000313" key="3">
    <source>
        <dbReference type="Proteomes" id="UP000254792"/>
    </source>
</evidence>
<feature type="transmembrane region" description="Helical" evidence="1">
    <location>
        <begin position="182"/>
        <end position="209"/>
    </location>
</feature>
<proteinExistence type="predicted"/>
<dbReference type="OrthoDB" id="15401at2"/>
<evidence type="ECO:0000256" key="1">
    <source>
        <dbReference type="SAM" id="Phobius"/>
    </source>
</evidence>
<dbReference type="Proteomes" id="UP000254792">
    <property type="component" value="Chromosome"/>
</dbReference>
<sequence>MKNQKINEKFYYITAVVLATIVIIASVIAFIISVSTNFRINSIQGVDKSFFNDFNSGGENIYKTAKINMLNIFLPFLNLKFGGGQILQILLTESLFFMMIYTGNADGFSPRYRFRYSWGLQRFFTTLPLLCLQFMVFLLPMIKTLFYYSAESQIYEYFGREMFNEELFKNQLEVVKLGLERVYFIILITNLVGITSLSVLTFITIYAWFKSKWKIKDIVRTEDERIFEVKRKARGNIRNESK</sequence>